<comment type="caution">
    <text evidence="2">The sequence shown here is derived from an EMBL/GenBank/DDBJ whole genome shotgun (WGS) entry which is preliminary data.</text>
</comment>
<dbReference type="AlphaFoldDB" id="A0AAP3BEY3"/>
<protein>
    <submittedName>
        <fullName evidence="2">Uncharacterized protein</fullName>
    </submittedName>
</protein>
<feature type="transmembrane region" description="Helical" evidence="1">
    <location>
        <begin position="26"/>
        <end position="46"/>
    </location>
</feature>
<dbReference type="RefSeq" id="WP_176425554.1">
    <property type="nucleotide sequence ID" value="NZ_CATKVW010000001.1"/>
</dbReference>
<proteinExistence type="predicted"/>
<keyword evidence="1" id="KW-1133">Transmembrane helix</keyword>
<organism evidence="2 3">
    <name type="scientific">Segatella copri</name>
    <dbReference type="NCBI Taxonomy" id="165179"/>
    <lineage>
        <taxon>Bacteria</taxon>
        <taxon>Pseudomonadati</taxon>
        <taxon>Bacteroidota</taxon>
        <taxon>Bacteroidia</taxon>
        <taxon>Bacteroidales</taxon>
        <taxon>Prevotellaceae</taxon>
        <taxon>Segatella</taxon>
    </lineage>
</organism>
<accession>A0AAP3BEY3</accession>
<reference evidence="2" key="1">
    <citation type="submission" date="2022-11" db="EMBL/GenBank/DDBJ databases">
        <title>Genomic repertoires linked with pathogenic potency of arthritogenic Prevotella copri isolated from the gut of rheumatoid arthritis patients.</title>
        <authorList>
            <person name="Nii T."/>
            <person name="Maeda Y."/>
            <person name="Motooka D."/>
            <person name="Naito M."/>
            <person name="Matsumoto Y."/>
            <person name="Ogawa T."/>
            <person name="Oguro-Igashira E."/>
            <person name="Kishikawa T."/>
            <person name="Yamashita M."/>
            <person name="Koizumi S."/>
            <person name="Kurakawa T."/>
            <person name="Okumura R."/>
            <person name="Kayama H."/>
            <person name="Murakami M."/>
            <person name="Sakaguchi T."/>
            <person name="Das B."/>
            <person name="Nakamura S."/>
            <person name="Okada Y."/>
            <person name="Kumanogoh A."/>
            <person name="Takeda K."/>
        </authorList>
    </citation>
    <scope>NUCLEOTIDE SEQUENCE</scope>
    <source>
        <strain evidence="2">F3-75</strain>
    </source>
</reference>
<name>A0AAP3BEY3_9BACT</name>
<evidence type="ECO:0000256" key="1">
    <source>
        <dbReference type="SAM" id="Phobius"/>
    </source>
</evidence>
<dbReference type="EMBL" id="JAPDVK010000003">
    <property type="protein sequence ID" value="MCW4128776.1"/>
    <property type="molecule type" value="Genomic_DNA"/>
</dbReference>
<gene>
    <name evidence="2" type="ORF">ONT16_11035</name>
</gene>
<evidence type="ECO:0000313" key="3">
    <source>
        <dbReference type="Proteomes" id="UP001209344"/>
    </source>
</evidence>
<keyword evidence="1" id="KW-0472">Membrane</keyword>
<evidence type="ECO:0000313" key="2">
    <source>
        <dbReference type="EMBL" id="MCW4128776.1"/>
    </source>
</evidence>
<sequence>MSGNKDLRRAKHEAYQKKQAAKGEKVVKWIFISLIALGALFAIYAASIA</sequence>
<keyword evidence="1" id="KW-0812">Transmembrane</keyword>
<dbReference type="Proteomes" id="UP001209344">
    <property type="component" value="Unassembled WGS sequence"/>
</dbReference>